<evidence type="ECO:0000256" key="1">
    <source>
        <dbReference type="ARBA" id="ARBA00004442"/>
    </source>
</evidence>
<sequence>MKKRNIISFLTGTALLFSMPACTNLDETVYDNVPADSFGYTDSEISVLVGTVYKTLKNYPADGNFIALDVMSGSDAVTPTRKGGDWYDGGQYREIYMHTWTSQTSVIKGAWSTASEAIGTCNANLKVVESSDFLSDEQMSLYTSEIRGIRAFWIYKMMDDWGNIPLVTDYADKELPACQPRQAVFDWLIKEVTEIAETCPGRENGYAKFTKGAAYTLLAKLYLNAEAWGVSCNNAYQMAAECCDKVMAMGYILEPDFKANFSLTNESSREAILAAPFSETDTDKDNRWQLMNRTLHYKDQLALSNGVSAWNGVCAQPEYVKLFSDDDPRKEATFLIGQMYNASTGEPIETDHGFLLNHTIDVTMLAGTEYDGTTWGAVNQHDGARCQKWPYSTTLTDAMGNDFHVFRYADVLLMKAEALLRSGGSASEATSLVNQVRERAFGDSNHNYATVTLDDILLERRLELSWEMHNRQDDIRFGVYDKGMWAASNCVRKTDDYLKLFPISQDAYQSNDKLTQNPGYPAFK</sequence>
<accession>A0A173UZL6</accession>
<dbReference type="EMBL" id="CYXP01000005">
    <property type="protein sequence ID" value="CUN20511.1"/>
    <property type="molecule type" value="Genomic_DNA"/>
</dbReference>
<keyword evidence="3 6" id="KW-0732">Signal</keyword>
<evidence type="ECO:0000256" key="2">
    <source>
        <dbReference type="ARBA" id="ARBA00006275"/>
    </source>
</evidence>
<evidence type="ECO:0000313" key="15">
    <source>
        <dbReference type="Proteomes" id="UP000195950"/>
    </source>
</evidence>
<evidence type="ECO:0000313" key="14">
    <source>
        <dbReference type="Proteomes" id="UP000095591"/>
    </source>
</evidence>
<dbReference type="EMBL" id="CZBM01000002">
    <property type="protein sequence ID" value="CUP78616.1"/>
    <property type="molecule type" value="Genomic_DNA"/>
</dbReference>
<dbReference type="InterPro" id="IPR012944">
    <property type="entry name" value="SusD_RagB_dom"/>
</dbReference>
<comment type="subcellular location">
    <subcellularLocation>
        <location evidence="1">Cell outer membrane</location>
    </subcellularLocation>
</comment>
<reference evidence="16 17" key="4">
    <citation type="journal article" date="2019" name="Nat. Med.">
        <title>A library of human gut bacterial isolates paired with longitudinal multiomics data enables mechanistic microbiome research.</title>
        <authorList>
            <person name="Poyet M."/>
            <person name="Groussin M."/>
            <person name="Gibbons S.M."/>
            <person name="Avila-Pacheco J."/>
            <person name="Jiang X."/>
            <person name="Kearney S.M."/>
            <person name="Perrotta A.R."/>
            <person name="Berdy B."/>
            <person name="Zhao S."/>
            <person name="Lieberman T.D."/>
            <person name="Swanson P.K."/>
            <person name="Smith M."/>
            <person name="Roesemann S."/>
            <person name="Alexander J.E."/>
            <person name="Rich S.A."/>
            <person name="Livny J."/>
            <person name="Vlamakis H."/>
            <person name="Clish C."/>
            <person name="Bullock K."/>
            <person name="Deik A."/>
            <person name="Scott J."/>
            <person name="Pierce K.A."/>
            <person name="Xavier R.J."/>
            <person name="Alm E.J."/>
        </authorList>
    </citation>
    <scope>NUCLEOTIDE SEQUENCE [LARGE SCALE GENOMIC DNA]</scope>
    <source>
        <strain evidence="11 17">BIOML-A10</strain>
        <strain evidence="10 16">BIOML-A11</strain>
    </source>
</reference>
<evidence type="ECO:0000256" key="4">
    <source>
        <dbReference type="ARBA" id="ARBA00023136"/>
    </source>
</evidence>
<evidence type="ECO:0000259" key="7">
    <source>
        <dbReference type="Pfam" id="PF07980"/>
    </source>
</evidence>
<dbReference type="Gene3D" id="1.25.40.390">
    <property type="match status" value="1"/>
</dbReference>
<evidence type="ECO:0000313" key="17">
    <source>
        <dbReference type="Proteomes" id="UP000471216"/>
    </source>
</evidence>
<keyword evidence="4" id="KW-0472">Membrane</keyword>
<feature type="domain" description="RagB/SusD" evidence="7">
    <location>
        <begin position="270"/>
        <end position="520"/>
    </location>
</feature>
<dbReference type="Proteomes" id="UP000450599">
    <property type="component" value="Unassembled WGS sequence"/>
</dbReference>
<reference evidence="12" key="3">
    <citation type="journal article" date="2018" name="BMC Genomics">
        <title>Whole genome sequencing and function prediction of 133 gut anaerobes isolated from chicken caecum in pure cultures.</title>
        <authorList>
            <person name="Medvecky M."/>
            <person name="Cejkova D."/>
            <person name="Polansky O."/>
            <person name="Karasova D."/>
            <person name="Kubasova T."/>
            <person name="Cizek A."/>
            <person name="Rychlik I."/>
        </authorList>
    </citation>
    <scope>NUCLEOTIDE SEQUENCE</scope>
    <source>
        <strain evidence="12">An199</strain>
    </source>
</reference>
<evidence type="ECO:0000256" key="6">
    <source>
        <dbReference type="SAM" id="SignalP"/>
    </source>
</evidence>
<name>A0A173UZL6_PARDI</name>
<dbReference type="Proteomes" id="UP000095332">
    <property type="component" value="Unassembled WGS sequence"/>
</dbReference>
<feature type="chain" id="PRO_5014250464" evidence="6">
    <location>
        <begin position="24"/>
        <end position="524"/>
    </location>
</feature>
<evidence type="ECO:0000256" key="5">
    <source>
        <dbReference type="ARBA" id="ARBA00023237"/>
    </source>
</evidence>
<dbReference type="GO" id="GO:0009279">
    <property type="term" value="C:cell outer membrane"/>
    <property type="evidence" value="ECO:0007669"/>
    <property type="project" value="UniProtKB-SubCell"/>
</dbReference>
<dbReference type="EMBL" id="WKMW01000004">
    <property type="protein sequence ID" value="MRY83653.1"/>
    <property type="molecule type" value="Genomic_DNA"/>
</dbReference>
<proteinExistence type="inferred from homology"/>
<feature type="signal peptide" evidence="6">
    <location>
        <begin position="1"/>
        <end position="23"/>
    </location>
</feature>
<gene>
    <name evidence="12" type="ORF">B5F32_18755</name>
    <name evidence="8" type="ORF">ERS852429_02505</name>
    <name evidence="9" type="ORF">ERS852560_00697</name>
    <name evidence="11" type="ORF">GKD54_12085</name>
    <name evidence="10" type="ORF">GKD58_05140</name>
</gene>
<evidence type="ECO:0000256" key="3">
    <source>
        <dbReference type="ARBA" id="ARBA00022729"/>
    </source>
</evidence>
<dbReference type="Proteomes" id="UP000471216">
    <property type="component" value="Unassembled WGS sequence"/>
</dbReference>
<evidence type="ECO:0000313" key="16">
    <source>
        <dbReference type="Proteomes" id="UP000450599"/>
    </source>
</evidence>
<dbReference type="InterPro" id="IPR011990">
    <property type="entry name" value="TPR-like_helical_dom_sf"/>
</dbReference>
<dbReference type="AlphaFoldDB" id="A0A173UZL6"/>
<dbReference type="SUPFAM" id="SSF48452">
    <property type="entry name" value="TPR-like"/>
    <property type="match status" value="1"/>
</dbReference>
<reference evidence="13 14" key="1">
    <citation type="submission" date="2015-09" db="EMBL/GenBank/DDBJ databases">
        <authorList>
            <consortium name="Pathogen Informatics"/>
        </authorList>
    </citation>
    <scope>NUCLEOTIDE SEQUENCE [LARGE SCALE GENOMIC DNA]</scope>
    <source>
        <strain evidence="8 14">2789STDY5608872</strain>
        <strain evidence="9 13">2789STDY5834948</strain>
    </source>
</reference>
<evidence type="ECO:0000313" key="9">
    <source>
        <dbReference type="EMBL" id="CUP78616.1"/>
    </source>
</evidence>
<dbReference type="RefSeq" id="WP_022193254.1">
    <property type="nucleotide sequence ID" value="NZ_CYXP01000005.1"/>
</dbReference>
<evidence type="ECO:0000313" key="8">
    <source>
        <dbReference type="EMBL" id="CUN20511.1"/>
    </source>
</evidence>
<dbReference type="Proteomes" id="UP000095591">
    <property type="component" value="Unassembled WGS sequence"/>
</dbReference>
<dbReference type="Proteomes" id="UP000195950">
    <property type="component" value="Unassembled WGS sequence"/>
</dbReference>
<keyword evidence="5" id="KW-0998">Cell outer membrane</keyword>
<reference evidence="15" key="2">
    <citation type="submission" date="2017-04" db="EMBL/GenBank/DDBJ databases">
        <title>Function of individual gut microbiota members based on whole genome sequencing of pure cultures obtained from chicken caecum.</title>
        <authorList>
            <person name="Medvecky M."/>
            <person name="Cejkova D."/>
            <person name="Polansky O."/>
            <person name="Karasova D."/>
            <person name="Kubasova T."/>
            <person name="Cizek A."/>
            <person name="Rychlik I."/>
        </authorList>
    </citation>
    <scope>NUCLEOTIDE SEQUENCE [LARGE SCALE GENOMIC DNA]</scope>
    <source>
        <strain evidence="15">An199</strain>
    </source>
</reference>
<dbReference type="Pfam" id="PF07980">
    <property type="entry name" value="SusD_RagB"/>
    <property type="match status" value="1"/>
</dbReference>
<evidence type="ECO:0000313" key="11">
    <source>
        <dbReference type="EMBL" id="MRZ06944.1"/>
    </source>
</evidence>
<protein>
    <submittedName>
        <fullName evidence="8 10">SusD family</fullName>
    </submittedName>
</protein>
<organism evidence="8 14">
    <name type="scientific">Parabacteroides distasonis</name>
    <dbReference type="NCBI Taxonomy" id="823"/>
    <lineage>
        <taxon>Bacteria</taxon>
        <taxon>Pseudomonadati</taxon>
        <taxon>Bacteroidota</taxon>
        <taxon>Bacteroidia</taxon>
        <taxon>Bacteroidales</taxon>
        <taxon>Tannerellaceae</taxon>
        <taxon>Parabacteroides</taxon>
    </lineage>
</organism>
<comment type="similarity">
    <text evidence="2">Belongs to the SusD family.</text>
</comment>
<evidence type="ECO:0000313" key="10">
    <source>
        <dbReference type="EMBL" id="MRY83653.1"/>
    </source>
</evidence>
<evidence type="ECO:0000313" key="13">
    <source>
        <dbReference type="Proteomes" id="UP000095332"/>
    </source>
</evidence>
<evidence type="ECO:0000313" key="12">
    <source>
        <dbReference type="EMBL" id="OUP14920.1"/>
    </source>
</evidence>
<dbReference type="EMBL" id="NFJX01000025">
    <property type="protein sequence ID" value="OUP14920.1"/>
    <property type="molecule type" value="Genomic_DNA"/>
</dbReference>
<dbReference type="EMBL" id="WKMX01000011">
    <property type="protein sequence ID" value="MRZ06944.1"/>
    <property type="molecule type" value="Genomic_DNA"/>
</dbReference>